<feature type="transmembrane region" description="Helical" evidence="7">
    <location>
        <begin position="367"/>
        <end position="385"/>
    </location>
</feature>
<feature type="domain" description="Major facilitator superfamily (MFS) profile" evidence="8">
    <location>
        <begin position="238"/>
        <end position="648"/>
    </location>
</feature>
<keyword evidence="5 7" id="KW-0472">Membrane</keyword>
<evidence type="ECO:0000256" key="1">
    <source>
        <dbReference type="ARBA" id="ARBA00004141"/>
    </source>
</evidence>
<dbReference type="EMBL" id="JAPEUV010000039">
    <property type="protein sequence ID" value="KAJ4337380.1"/>
    <property type="molecule type" value="Genomic_DNA"/>
</dbReference>
<dbReference type="GO" id="GO:0022857">
    <property type="term" value="F:transmembrane transporter activity"/>
    <property type="evidence" value="ECO:0007669"/>
    <property type="project" value="InterPro"/>
</dbReference>
<evidence type="ECO:0000256" key="4">
    <source>
        <dbReference type="ARBA" id="ARBA00022989"/>
    </source>
</evidence>
<dbReference type="OrthoDB" id="6730379at2759"/>
<comment type="similarity">
    <text evidence="6">Belongs to the major facilitator superfamily. Allantoate permease family.</text>
</comment>
<dbReference type="FunFam" id="1.20.1250.20:FF:000064">
    <property type="entry name" value="MFS allantoate transporter"/>
    <property type="match status" value="1"/>
</dbReference>
<protein>
    <recommendedName>
        <fullName evidence="8">Major facilitator superfamily (MFS) profile domain-containing protein</fullName>
    </recommendedName>
</protein>
<evidence type="ECO:0000256" key="3">
    <source>
        <dbReference type="ARBA" id="ARBA00022692"/>
    </source>
</evidence>
<dbReference type="Gene3D" id="1.20.1250.20">
    <property type="entry name" value="MFS general substrate transporter like domains"/>
    <property type="match status" value="2"/>
</dbReference>
<dbReference type="Proteomes" id="UP001140562">
    <property type="component" value="Unassembled WGS sequence"/>
</dbReference>
<feature type="transmembrane region" description="Helical" evidence="7">
    <location>
        <begin position="334"/>
        <end position="355"/>
    </location>
</feature>
<keyword evidence="3 7" id="KW-0812">Transmembrane</keyword>
<evidence type="ECO:0000313" key="10">
    <source>
        <dbReference type="Proteomes" id="UP001140562"/>
    </source>
</evidence>
<dbReference type="Pfam" id="PF11951">
    <property type="entry name" value="Fungal_trans_2"/>
    <property type="match status" value="1"/>
</dbReference>
<dbReference type="InterPro" id="IPR011701">
    <property type="entry name" value="MFS"/>
</dbReference>
<evidence type="ECO:0000259" key="8">
    <source>
        <dbReference type="PROSITE" id="PS50850"/>
    </source>
</evidence>
<keyword evidence="4 7" id="KW-1133">Transmembrane helix</keyword>
<evidence type="ECO:0000256" key="2">
    <source>
        <dbReference type="ARBA" id="ARBA00022448"/>
    </source>
</evidence>
<feature type="transmembrane region" description="Helical" evidence="7">
    <location>
        <begin position="397"/>
        <end position="416"/>
    </location>
</feature>
<feature type="transmembrane region" description="Helical" evidence="7">
    <location>
        <begin position="622"/>
        <end position="643"/>
    </location>
</feature>
<feature type="transmembrane region" description="Helical" evidence="7">
    <location>
        <begin position="590"/>
        <end position="610"/>
    </location>
</feature>
<dbReference type="GO" id="GO:0016020">
    <property type="term" value="C:membrane"/>
    <property type="evidence" value="ECO:0007669"/>
    <property type="project" value="UniProtKB-SubCell"/>
</dbReference>
<dbReference type="PANTHER" id="PTHR43791">
    <property type="entry name" value="PERMEASE-RELATED"/>
    <property type="match status" value="1"/>
</dbReference>
<dbReference type="Pfam" id="PF07690">
    <property type="entry name" value="MFS_1"/>
    <property type="match status" value="1"/>
</dbReference>
<proteinExistence type="inferred from homology"/>
<organism evidence="9 10">
    <name type="scientific">Didymella glomerata</name>
    <dbReference type="NCBI Taxonomy" id="749621"/>
    <lineage>
        <taxon>Eukaryota</taxon>
        <taxon>Fungi</taxon>
        <taxon>Dikarya</taxon>
        <taxon>Ascomycota</taxon>
        <taxon>Pezizomycotina</taxon>
        <taxon>Dothideomycetes</taxon>
        <taxon>Pleosporomycetidae</taxon>
        <taxon>Pleosporales</taxon>
        <taxon>Pleosporineae</taxon>
        <taxon>Didymellaceae</taxon>
        <taxon>Didymella</taxon>
    </lineage>
</organism>
<feature type="transmembrane region" description="Helical" evidence="7">
    <location>
        <begin position="497"/>
        <end position="517"/>
    </location>
</feature>
<dbReference type="AlphaFoldDB" id="A0A9W9BZL1"/>
<dbReference type="PANTHER" id="PTHR43791:SF103">
    <property type="entry name" value="MAJOR FACILITATOR SUPERFAMILY (MFS) PROFILE DOMAIN-CONTAINING PROTEIN-RELATED"/>
    <property type="match status" value="1"/>
</dbReference>
<dbReference type="InterPro" id="IPR036259">
    <property type="entry name" value="MFS_trans_sf"/>
</dbReference>
<keyword evidence="10" id="KW-1185">Reference proteome</keyword>
<evidence type="ECO:0000256" key="5">
    <source>
        <dbReference type="ARBA" id="ARBA00023136"/>
    </source>
</evidence>
<dbReference type="InterPro" id="IPR021858">
    <property type="entry name" value="Fun_TF"/>
</dbReference>
<evidence type="ECO:0000256" key="7">
    <source>
        <dbReference type="SAM" id="Phobius"/>
    </source>
</evidence>
<dbReference type="PROSITE" id="PS50850">
    <property type="entry name" value="MFS"/>
    <property type="match status" value="1"/>
</dbReference>
<feature type="transmembrane region" description="Helical" evidence="7">
    <location>
        <begin position="281"/>
        <end position="298"/>
    </location>
</feature>
<evidence type="ECO:0000256" key="6">
    <source>
        <dbReference type="ARBA" id="ARBA00037968"/>
    </source>
</evidence>
<comment type="subcellular location">
    <subcellularLocation>
        <location evidence="1">Membrane</location>
        <topology evidence="1">Multi-pass membrane protein</topology>
    </subcellularLocation>
</comment>
<evidence type="ECO:0000313" key="9">
    <source>
        <dbReference type="EMBL" id="KAJ4337380.1"/>
    </source>
</evidence>
<accession>A0A9W9BZL1</accession>
<name>A0A9W9BZL1_9PLEO</name>
<comment type="caution">
    <text evidence="9">The sequence shown here is derived from an EMBL/GenBank/DDBJ whole genome shotgun (WGS) entry which is preliminary data.</text>
</comment>
<feature type="transmembrane region" description="Helical" evidence="7">
    <location>
        <begin position="305"/>
        <end position="322"/>
    </location>
</feature>
<gene>
    <name evidence="9" type="ORF">N0V87_004703</name>
</gene>
<keyword evidence="2" id="KW-0813">Transport</keyword>
<reference evidence="9" key="1">
    <citation type="submission" date="2022-10" db="EMBL/GenBank/DDBJ databases">
        <title>Tapping the CABI collections for fungal endophytes: first genome assemblies for Collariella, Neodidymelliopsis, Ascochyta clinopodiicola, Didymella pomorum, Didymosphaeria variabile, Neocosmospora piperis and Neocucurbitaria cava.</title>
        <authorList>
            <person name="Hill R."/>
        </authorList>
    </citation>
    <scope>NUCLEOTIDE SEQUENCE</scope>
    <source>
        <strain evidence="9">IMI 360193</strain>
    </source>
</reference>
<sequence>MDDVENRNVYALLGHCAYLRFLTAQLATLYRDDPASATERAHEVEYAIDEVGDLFRELMEVAHELLLETDNSHRLVANMRAIVPMYHAVVLDFKRLTAFDDPVDERQRYALQEIMNLCFQDYTHGRNQPNLRVAWPLFLAALETQDMLHQKFIMDRFETFRLYGKNYERAHRFLTIAIPLQRRINKRIDIRTQMEQDEVHEYPEKDHVLAELGDVVASREALGPEEDRRILRKIDLNLLPIMGLSYMFQFLDKSALGYTAIMGLQTDLKMTGEQYSWASGIYYFGYLAASYPAAALMVRFPIARTIAASILVWGAILMLTATCSNAEGLLAIRFFLGAAEAAIGPGLTVIVAMWYKRSEQPLRHGAWFMGNVVAGIFGGVLAYGVGHVRSIEAWKAVFLLFGALTVAWSTAIYFFLPNEPSSARFLNTADRAKAVTRVQENMTGIKNNTWKWSQSVEALLDVKIWILVAIQLAQNVANGGLHGFGSIIIKGMGFSTLNTLLVQMLGQVFQGVFVLIGTYGSTRFRNTRTYFMAWNLAVALVGAVMIREIHPSQIWARFMGYCLCIAFSANFPMVLSMSSGNIGGFTKKNTANAMIFIAYCTGNIIGPQLFFANEAPSYPSGFLAMMVCCGAALVLCFVLRIFLMRENKKRDIEGVSVDEAGDVNSADMTDKEMRSFRYVY</sequence>
<feature type="transmembrane region" description="Helical" evidence="7">
    <location>
        <begin position="558"/>
        <end position="578"/>
    </location>
</feature>
<dbReference type="InterPro" id="IPR020846">
    <property type="entry name" value="MFS_dom"/>
</dbReference>
<feature type="transmembrane region" description="Helical" evidence="7">
    <location>
        <begin position="529"/>
        <end position="546"/>
    </location>
</feature>
<dbReference type="SUPFAM" id="SSF103473">
    <property type="entry name" value="MFS general substrate transporter"/>
    <property type="match status" value="1"/>
</dbReference>